<comment type="catalytic activity">
    <reaction evidence="4">
        <text>UTP + H2O = UMP + diphosphate + H(+)</text>
        <dbReference type="Rhea" id="RHEA:29395"/>
        <dbReference type="ChEBI" id="CHEBI:15377"/>
        <dbReference type="ChEBI" id="CHEBI:15378"/>
        <dbReference type="ChEBI" id="CHEBI:33019"/>
        <dbReference type="ChEBI" id="CHEBI:46398"/>
        <dbReference type="ChEBI" id="CHEBI:57865"/>
        <dbReference type="EC" id="3.6.1.9"/>
    </reaction>
</comment>
<dbReference type="GO" id="GO:0036221">
    <property type="term" value="F:UTP diphosphatase activity"/>
    <property type="evidence" value="ECO:0007669"/>
    <property type="project" value="RHEA"/>
</dbReference>
<feature type="site" description="Important for substrate specificity" evidence="4">
    <location>
        <position position="78"/>
    </location>
</feature>
<comment type="subcellular location">
    <subcellularLocation>
        <location evidence="4">Cytoplasm</location>
    </subcellularLocation>
</comment>
<evidence type="ECO:0000256" key="1">
    <source>
        <dbReference type="ARBA" id="ARBA00001968"/>
    </source>
</evidence>
<dbReference type="PANTHER" id="PTHR43213">
    <property type="entry name" value="BIFUNCTIONAL DTTP/UTP PYROPHOSPHATASE/METHYLTRANSFERASE PROTEIN-RELATED"/>
    <property type="match status" value="1"/>
</dbReference>
<comment type="caution">
    <text evidence="5">The sequence shown here is derived from an EMBL/GenBank/DDBJ whole genome shotgun (WGS) entry which is preliminary data.</text>
</comment>
<keyword evidence="2 4" id="KW-0378">Hydrolase</keyword>
<dbReference type="HAMAP" id="MF_00528">
    <property type="entry name" value="Maf"/>
    <property type="match status" value="1"/>
</dbReference>
<dbReference type="Proteomes" id="UP000216035">
    <property type="component" value="Unassembled WGS sequence"/>
</dbReference>
<protein>
    <recommendedName>
        <fullName evidence="4">dTTP/UTP pyrophosphatase</fullName>
        <shortName evidence="4">dTTPase/UTPase</shortName>
        <ecNumber evidence="4">3.6.1.9</ecNumber>
    </recommendedName>
    <alternativeName>
        <fullName evidence="4">Nucleoside triphosphate pyrophosphatase</fullName>
    </alternativeName>
    <alternativeName>
        <fullName evidence="4">Nucleotide pyrophosphatase</fullName>
        <shortName evidence="4">Nucleotide PPase</shortName>
    </alternativeName>
</protein>
<dbReference type="SUPFAM" id="SSF52972">
    <property type="entry name" value="ITPase-like"/>
    <property type="match status" value="1"/>
</dbReference>
<feature type="site" description="Important for substrate specificity" evidence="4">
    <location>
        <position position="19"/>
    </location>
</feature>
<evidence type="ECO:0000313" key="5">
    <source>
        <dbReference type="EMBL" id="OYQ46047.1"/>
    </source>
</evidence>
<evidence type="ECO:0000313" key="6">
    <source>
        <dbReference type="Proteomes" id="UP000216035"/>
    </source>
</evidence>
<comment type="similarity">
    <text evidence="4">Belongs to the Maf family. YhdE subfamily.</text>
</comment>
<dbReference type="InterPro" id="IPR003697">
    <property type="entry name" value="Maf-like"/>
</dbReference>
<comment type="cofactor">
    <cofactor evidence="1 4">
        <name>a divalent metal cation</name>
        <dbReference type="ChEBI" id="CHEBI:60240"/>
    </cofactor>
</comment>
<feature type="site" description="Important for substrate specificity" evidence="4">
    <location>
        <position position="160"/>
    </location>
</feature>
<proteinExistence type="inferred from homology"/>
<dbReference type="GO" id="GO:0009117">
    <property type="term" value="P:nucleotide metabolic process"/>
    <property type="evidence" value="ECO:0007669"/>
    <property type="project" value="UniProtKB-KW"/>
</dbReference>
<evidence type="ECO:0000256" key="4">
    <source>
        <dbReference type="HAMAP-Rule" id="MF_00528"/>
    </source>
</evidence>
<dbReference type="NCBIfam" id="TIGR00172">
    <property type="entry name" value="maf"/>
    <property type="match status" value="1"/>
</dbReference>
<accession>A0A255ZWY2</accession>
<dbReference type="EMBL" id="NOXX01000172">
    <property type="protein sequence ID" value="OYQ46047.1"/>
    <property type="molecule type" value="Genomic_DNA"/>
</dbReference>
<comment type="catalytic activity">
    <reaction evidence="4">
        <text>dTTP + H2O = dTMP + diphosphate + H(+)</text>
        <dbReference type="Rhea" id="RHEA:28534"/>
        <dbReference type="ChEBI" id="CHEBI:15377"/>
        <dbReference type="ChEBI" id="CHEBI:15378"/>
        <dbReference type="ChEBI" id="CHEBI:33019"/>
        <dbReference type="ChEBI" id="CHEBI:37568"/>
        <dbReference type="ChEBI" id="CHEBI:63528"/>
        <dbReference type="EC" id="3.6.1.9"/>
    </reaction>
</comment>
<feature type="active site" description="Proton acceptor" evidence="4">
    <location>
        <position position="77"/>
    </location>
</feature>
<keyword evidence="4" id="KW-0963">Cytoplasm</keyword>
<dbReference type="GO" id="GO:0036218">
    <property type="term" value="F:dTTP diphosphatase activity"/>
    <property type="evidence" value="ECO:0007669"/>
    <property type="project" value="RHEA"/>
</dbReference>
<dbReference type="RefSeq" id="WP_094485684.1">
    <property type="nucleotide sequence ID" value="NZ_NOXX01000172.1"/>
</dbReference>
<dbReference type="InterPro" id="IPR029001">
    <property type="entry name" value="ITPase-like_fam"/>
</dbReference>
<evidence type="ECO:0000256" key="3">
    <source>
        <dbReference type="ARBA" id="ARBA00023080"/>
    </source>
</evidence>
<dbReference type="Pfam" id="PF02545">
    <property type="entry name" value="Maf"/>
    <property type="match status" value="1"/>
</dbReference>
<dbReference type="PANTHER" id="PTHR43213:SF5">
    <property type="entry name" value="BIFUNCTIONAL DTTP_UTP PYROPHOSPHATASE_METHYLTRANSFERASE PROTEIN-RELATED"/>
    <property type="match status" value="1"/>
</dbReference>
<dbReference type="GO" id="GO:0005737">
    <property type="term" value="C:cytoplasm"/>
    <property type="evidence" value="ECO:0007669"/>
    <property type="project" value="UniProtKB-SubCell"/>
</dbReference>
<dbReference type="CDD" id="cd00555">
    <property type="entry name" value="Maf"/>
    <property type="match status" value="1"/>
</dbReference>
<evidence type="ECO:0000256" key="2">
    <source>
        <dbReference type="ARBA" id="ARBA00022801"/>
    </source>
</evidence>
<dbReference type="PIRSF" id="PIRSF006305">
    <property type="entry name" value="Maf"/>
    <property type="match status" value="1"/>
</dbReference>
<keyword evidence="3 4" id="KW-0546">Nucleotide metabolism</keyword>
<comment type="caution">
    <text evidence="4">Lacks conserved residue(s) required for the propagation of feature annotation.</text>
</comment>
<organism evidence="5 6">
    <name type="scientific">Flavobacterium aurantiibacter</name>
    <dbReference type="NCBI Taxonomy" id="2023067"/>
    <lineage>
        <taxon>Bacteria</taxon>
        <taxon>Pseudomonadati</taxon>
        <taxon>Bacteroidota</taxon>
        <taxon>Flavobacteriia</taxon>
        <taxon>Flavobacteriales</taxon>
        <taxon>Flavobacteriaceae</taxon>
        <taxon>Flavobacterium</taxon>
    </lineage>
</organism>
<dbReference type="EC" id="3.6.1.9" evidence="4"/>
<dbReference type="AlphaFoldDB" id="A0A255ZWY2"/>
<gene>
    <name evidence="5" type="primary">maf</name>
    <name evidence="5" type="ORF">CHX27_05110</name>
</gene>
<name>A0A255ZWY2_9FLAO</name>
<reference evidence="5 6" key="1">
    <citation type="submission" date="2017-07" db="EMBL/GenBank/DDBJ databases">
        <title>Flavobacterium cyanobacteriorum sp. nov., isolated from cyanobacterial aggregates in a eutrophic lake.</title>
        <authorList>
            <person name="Cai H."/>
        </authorList>
    </citation>
    <scope>NUCLEOTIDE SEQUENCE [LARGE SCALE GENOMIC DNA]</scope>
    <source>
        <strain evidence="5 6">TH167</strain>
    </source>
</reference>
<dbReference type="Gene3D" id="3.90.950.10">
    <property type="match status" value="1"/>
</dbReference>
<dbReference type="OrthoDB" id="9807767at2"/>
<sequence>MFSNLPSGKRLILGSGSPRRKELLQGLGFTFDLRVRETDESYSEDLREGAITEAICIQKAAVLLPDLQPDEVVLTADTLVWLNGEMLAKPADGAEAERMLRQLSGKTHRVCTSFCIASREKQVVVTDVAAVSFSELSENDIKKYVTLFKPFDKAGAYGIQEFIGYIAIEKLEGSFYTVMGLPTHLVYKHLQDF</sequence>
<comment type="function">
    <text evidence="4">Nucleoside triphosphate pyrophosphatase that hydrolyzes dTTP and UTP. May have a dual role in cell division arrest and in preventing the incorporation of modified nucleotides into cellular nucleic acids.</text>
</comment>
<keyword evidence="6" id="KW-1185">Reference proteome</keyword>